<evidence type="ECO:0000256" key="1">
    <source>
        <dbReference type="ARBA" id="ARBA00002878"/>
    </source>
</evidence>
<evidence type="ECO:0000256" key="4">
    <source>
        <dbReference type="ARBA" id="ARBA00022529"/>
    </source>
</evidence>
<evidence type="ECO:0000259" key="9">
    <source>
        <dbReference type="Pfam" id="PF00711"/>
    </source>
</evidence>
<dbReference type="AlphaFoldDB" id="A0A485N3Z9"/>
<dbReference type="GO" id="GO:0005615">
    <property type="term" value="C:extracellular space"/>
    <property type="evidence" value="ECO:0007669"/>
    <property type="project" value="TreeGrafter"/>
</dbReference>
<protein>
    <submittedName>
        <fullName evidence="10">Beta-defensin 109-like</fullName>
    </submittedName>
</protein>
<dbReference type="PANTHER" id="PTHR20515">
    <property type="entry name" value="BETA-DEFENSIN"/>
    <property type="match status" value="1"/>
</dbReference>
<keyword evidence="6" id="KW-0211">Defensin</keyword>
<comment type="subcellular location">
    <subcellularLocation>
        <location evidence="2">Secreted</location>
    </subcellularLocation>
</comment>
<organism evidence="10 11">
    <name type="scientific">Lynx pardinus</name>
    <name type="common">Iberian lynx</name>
    <name type="synonym">Felis pardina</name>
    <dbReference type="NCBI Taxonomy" id="191816"/>
    <lineage>
        <taxon>Eukaryota</taxon>
        <taxon>Metazoa</taxon>
        <taxon>Chordata</taxon>
        <taxon>Craniata</taxon>
        <taxon>Vertebrata</taxon>
        <taxon>Euteleostomi</taxon>
        <taxon>Mammalia</taxon>
        <taxon>Eutheria</taxon>
        <taxon>Laurasiatheria</taxon>
        <taxon>Carnivora</taxon>
        <taxon>Feliformia</taxon>
        <taxon>Felidae</taxon>
        <taxon>Felinae</taxon>
        <taxon>Lynx</taxon>
    </lineage>
</organism>
<name>A0A485N3Z9_LYNPA</name>
<dbReference type="SUPFAM" id="SSF57392">
    <property type="entry name" value="Defensin-like"/>
    <property type="match status" value="1"/>
</dbReference>
<reference evidence="10 11" key="1">
    <citation type="submission" date="2019-01" db="EMBL/GenBank/DDBJ databases">
        <authorList>
            <person name="Alioto T."/>
            <person name="Alioto T."/>
        </authorList>
    </citation>
    <scope>NUCLEOTIDE SEQUENCE [LARGE SCALE GENOMIC DNA]</scope>
</reference>
<evidence type="ECO:0000256" key="5">
    <source>
        <dbReference type="ARBA" id="ARBA00022729"/>
    </source>
</evidence>
<dbReference type="GO" id="GO:0031731">
    <property type="term" value="F:CCR6 chemokine receptor binding"/>
    <property type="evidence" value="ECO:0007669"/>
    <property type="project" value="TreeGrafter"/>
</dbReference>
<keyword evidence="8" id="KW-1015">Disulfide bond</keyword>
<dbReference type="GO" id="GO:0042742">
    <property type="term" value="P:defense response to bacterium"/>
    <property type="evidence" value="ECO:0007669"/>
    <property type="project" value="UniProtKB-KW"/>
</dbReference>
<keyword evidence="3" id="KW-0964">Secreted</keyword>
<comment type="function">
    <text evidence="1">Has antibacterial activity.</text>
</comment>
<feature type="non-terminal residue" evidence="10">
    <location>
        <position position="1"/>
    </location>
</feature>
<evidence type="ECO:0000313" key="10">
    <source>
        <dbReference type="EMBL" id="VFV26964.1"/>
    </source>
</evidence>
<keyword evidence="5" id="KW-0732">Signal</keyword>
<feature type="domain" description="Beta-defensin-like" evidence="9">
    <location>
        <begin position="64"/>
        <end position="95"/>
    </location>
</feature>
<gene>
    <name evidence="10" type="ORF">LYPA_23C004126</name>
</gene>
<dbReference type="InterPro" id="IPR001855">
    <property type="entry name" value="Defensin_beta-like"/>
</dbReference>
<dbReference type="EMBL" id="CAAGRJ010009355">
    <property type="protein sequence ID" value="VFV26964.1"/>
    <property type="molecule type" value="Genomic_DNA"/>
</dbReference>
<dbReference type="PANTHER" id="PTHR20515:SF3">
    <property type="entry name" value="BETA-DEFENSIN 109B-RELATED"/>
    <property type="match status" value="1"/>
</dbReference>
<dbReference type="Pfam" id="PF00711">
    <property type="entry name" value="Defensin_beta"/>
    <property type="match status" value="1"/>
</dbReference>
<keyword evidence="11" id="KW-1185">Reference proteome</keyword>
<evidence type="ECO:0000256" key="7">
    <source>
        <dbReference type="ARBA" id="ARBA00023022"/>
    </source>
</evidence>
<evidence type="ECO:0000313" key="11">
    <source>
        <dbReference type="Proteomes" id="UP000386466"/>
    </source>
</evidence>
<accession>A0A485N3Z9</accession>
<evidence type="ECO:0000256" key="8">
    <source>
        <dbReference type="ARBA" id="ARBA00023157"/>
    </source>
</evidence>
<evidence type="ECO:0000256" key="6">
    <source>
        <dbReference type="ARBA" id="ARBA00022940"/>
    </source>
</evidence>
<keyword evidence="4" id="KW-0929">Antimicrobial</keyword>
<proteinExistence type="predicted"/>
<dbReference type="Proteomes" id="UP000386466">
    <property type="component" value="Unassembled WGS sequence"/>
</dbReference>
<dbReference type="GO" id="GO:0042056">
    <property type="term" value="F:chemoattractant activity"/>
    <property type="evidence" value="ECO:0007669"/>
    <property type="project" value="TreeGrafter"/>
</dbReference>
<evidence type="ECO:0000256" key="2">
    <source>
        <dbReference type="ARBA" id="ARBA00004613"/>
    </source>
</evidence>
<evidence type="ECO:0000256" key="3">
    <source>
        <dbReference type="ARBA" id="ARBA00022525"/>
    </source>
</evidence>
<sequence>TPCVSLHTPLFDTLIPRSVSCCGALGCGVHFHDCRISPSADTATEAKNRHRTRVRSGMASAENHCLNLSGICRRDICKITEDQIGACKRRWKCCRSWWILVPIPTPLIYSDCQAPLKHKLK</sequence>
<dbReference type="GO" id="GO:0060326">
    <property type="term" value="P:cell chemotaxis"/>
    <property type="evidence" value="ECO:0007669"/>
    <property type="project" value="TreeGrafter"/>
</dbReference>
<keyword evidence="7" id="KW-0044">Antibiotic</keyword>